<dbReference type="InterPro" id="IPR036188">
    <property type="entry name" value="FAD/NAD-bd_sf"/>
</dbReference>
<keyword evidence="2" id="KW-0285">Flavoprotein</keyword>
<sequence>MTVEPGDLVFTHFGLSGPAALRASHYVTVSLRDQPGALLRASIDVEPDCPFEQWVERFRRARDAHPKRRLRTELEDHLPERLAQFVLSEARVDGDTQLAHASLAQLEAVAHTLKHLELPITGTLPLEKATVTGGGVNVKEIDPKTMQSKRCAGLFFAGEVMDVHAHTGGYNITIAFSTGHTAGTEAAFYALANRERSPMYSTQGTDPVGPVP</sequence>
<evidence type="ECO:0000313" key="6">
    <source>
        <dbReference type="Proteomes" id="UP000186156"/>
    </source>
</evidence>
<reference evidence="6" key="1">
    <citation type="submission" date="2017-01" db="EMBL/GenBank/DDBJ databases">
        <authorList>
            <person name="Varghese N."/>
            <person name="Submissions S."/>
        </authorList>
    </citation>
    <scope>NUCLEOTIDE SEQUENCE [LARGE SCALE GENOMIC DNA]</scope>
    <source>
        <strain evidence="6">DSM 16176</strain>
    </source>
</reference>
<comment type="cofactor">
    <cofactor evidence="1">
        <name>FAD</name>
        <dbReference type="ChEBI" id="CHEBI:57692"/>
    </cofactor>
</comment>
<dbReference type="Pfam" id="PF22780">
    <property type="entry name" value="HI0933_like_1st"/>
    <property type="match status" value="1"/>
</dbReference>
<dbReference type="Gene3D" id="3.50.50.60">
    <property type="entry name" value="FAD/NAD(P)-binding domain"/>
    <property type="match status" value="1"/>
</dbReference>
<protein>
    <recommendedName>
        <fullName evidence="4">RsdA/BaiN/AoA(So)-like insert domain-containing protein</fullName>
    </recommendedName>
</protein>
<evidence type="ECO:0000259" key="4">
    <source>
        <dbReference type="Pfam" id="PF22780"/>
    </source>
</evidence>
<dbReference type="InterPro" id="IPR004792">
    <property type="entry name" value="BaiN-like"/>
</dbReference>
<dbReference type="SUPFAM" id="SSF160996">
    <property type="entry name" value="HI0933 insert domain-like"/>
    <property type="match status" value="1"/>
</dbReference>
<keyword evidence="3" id="KW-0274">FAD</keyword>
<accession>A0A1N7M238</accession>
<feature type="domain" description="RsdA/BaiN/AoA(So)-like insert" evidence="4">
    <location>
        <begin position="4"/>
        <end position="131"/>
    </location>
</feature>
<dbReference type="PANTHER" id="PTHR42887">
    <property type="entry name" value="OS12G0638800 PROTEIN"/>
    <property type="match status" value="1"/>
</dbReference>
<keyword evidence="6" id="KW-1185">Reference proteome</keyword>
<dbReference type="PANTHER" id="PTHR42887:SF2">
    <property type="entry name" value="OS12G0638800 PROTEIN"/>
    <property type="match status" value="1"/>
</dbReference>
<dbReference type="Gene3D" id="1.10.8.260">
    <property type="entry name" value="HI0933 insert domain-like"/>
    <property type="match status" value="1"/>
</dbReference>
<name>A0A1N7M238_9BACL</name>
<evidence type="ECO:0000256" key="2">
    <source>
        <dbReference type="ARBA" id="ARBA00022630"/>
    </source>
</evidence>
<dbReference type="Gene3D" id="2.40.30.10">
    <property type="entry name" value="Translation factors"/>
    <property type="match status" value="1"/>
</dbReference>
<dbReference type="STRING" id="252246.SAMN05421799_104168"/>
<gene>
    <name evidence="5" type="ORF">SAMN05421799_104168</name>
</gene>
<organism evidence="5 6">
    <name type="scientific">Alicyclobacillus vulcanalis</name>
    <dbReference type="NCBI Taxonomy" id="252246"/>
    <lineage>
        <taxon>Bacteria</taxon>
        <taxon>Bacillati</taxon>
        <taxon>Bacillota</taxon>
        <taxon>Bacilli</taxon>
        <taxon>Bacillales</taxon>
        <taxon>Alicyclobacillaceae</taxon>
        <taxon>Alicyclobacillus</taxon>
    </lineage>
</organism>
<dbReference type="EMBL" id="FTOO01000004">
    <property type="protein sequence ID" value="SIS80176.1"/>
    <property type="molecule type" value="Genomic_DNA"/>
</dbReference>
<dbReference type="Proteomes" id="UP000186156">
    <property type="component" value="Unassembled WGS sequence"/>
</dbReference>
<proteinExistence type="predicted"/>
<dbReference type="InterPro" id="IPR055178">
    <property type="entry name" value="RsdA/BaiN/AoA(So)-like_dom"/>
</dbReference>
<evidence type="ECO:0000256" key="1">
    <source>
        <dbReference type="ARBA" id="ARBA00001974"/>
    </source>
</evidence>
<dbReference type="NCBIfam" id="TIGR00275">
    <property type="entry name" value="aminoacetone oxidase family FAD-binding enzyme"/>
    <property type="match status" value="1"/>
</dbReference>
<evidence type="ECO:0000256" key="3">
    <source>
        <dbReference type="ARBA" id="ARBA00022827"/>
    </source>
</evidence>
<evidence type="ECO:0000313" key="5">
    <source>
        <dbReference type="EMBL" id="SIS80176.1"/>
    </source>
</evidence>
<dbReference type="InterPro" id="IPR023166">
    <property type="entry name" value="BaiN-like_dom_sf"/>
</dbReference>
<dbReference type="SUPFAM" id="SSF51905">
    <property type="entry name" value="FAD/NAD(P)-binding domain"/>
    <property type="match status" value="1"/>
</dbReference>
<dbReference type="AlphaFoldDB" id="A0A1N7M238"/>